<keyword evidence="3" id="KW-0560">Oxidoreductase</keyword>
<dbReference type="CDD" id="cd05305">
    <property type="entry name" value="L-AlaDH"/>
    <property type="match status" value="1"/>
</dbReference>
<organism evidence="6 7">
    <name type="scientific">Paenimyroides marinum</name>
    <dbReference type="NCBI Taxonomy" id="1159016"/>
    <lineage>
        <taxon>Bacteria</taxon>
        <taxon>Pseudomonadati</taxon>
        <taxon>Bacteroidota</taxon>
        <taxon>Flavobacteriia</taxon>
        <taxon>Flavobacteriales</taxon>
        <taxon>Flavobacteriaceae</taxon>
        <taxon>Paenimyroides</taxon>
    </lineage>
</organism>
<evidence type="ECO:0000256" key="1">
    <source>
        <dbReference type="ARBA" id="ARBA00005689"/>
    </source>
</evidence>
<dbReference type="PANTHER" id="PTHR42795:SF1">
    <property type="entry name" value="ALANINE DEHYDROGENASE"/>
    <property type="match status" value="1"/>
</dbReference>
<dbReference type="InterPro" id="IPR007886">
    <property type="entry name" value="AlaDH/PNT_N"/>
</dbReference>
<dbReference type="AlphaFoldDB" id="A0A1H6MFB8"/>
<dbReference type="SMART" id="SM01003">
    <property type="entry name" value="AlaDh_PNT_N"/>
    <property type="match status" value="1"/>
</dbReference>
<dbReference type="SMART" id="SM01002">
    <property type="entry name" value="AlaDh_PNT_C"/>
    <property type="match status" value="1"/>
</dbReference>
<gene>
    <name evidence="6" type="ORF">SAMN02927937_02496</name>
</gene>
<feature type="domain" description="Alanine dehydrogenase/pyridine nucleotide transhydrogenase N-terminal" evidence="5">
    <location>
        <begin position="31"/>
        <end position="164"/>
    </location>
</feature>
<dbReference type="InterPro" id="IPR036291">
    <property type="entry name" value="NAD(P)-bd_dom_sf"/>
</dbReference>
<dbReference type="Proteomes" id="UP000199634">
    <property type="component" value="Unassembled WGS sequence"/>
</dbReference>
<dbReference type="GO" id="GO:0000286">
    <property type="term" value="F:alanine dehydrogenase activity"/>
    <property type="evidence" value="ECO:0007669"/>
    <property type="project" value="UniProtKB-EC"/>
</dbReference>
<sequence length="398" mass="44005">MDITSPFSKSQLIPQEEKLEIRKKRGQLFIGIPKEDFKIEKRICLTPESVSMLVKAGHRILIEAGAGKEASYDDKKYSEAGATITHDKEKVFGCPIVLKVEPPTLDEIKLMKPKTYLFSALQLKTQQKDYFEALQKKKITALCYEFIKDRYGAYPFLDAISQIAGIASIQIASEYMCSMNGGKGLLFGNVTGVPPTEVVILGAGLVAESAIRTALALGVNVKVFDNNIHKLKRLQKTLPSQVFTSTIQERVLTKSLMRCDVAIGAVKGCNRSPILVSEEMVQRMKPGSVIIDVCIDNGGCFETSEVTTHERPTITKYGVIHYGVPNITAKYSKTASLAISNILSPYLLDLSENGSIDDAISYDTTIRSGIYIYKGILVNEAIGKWFNLNFKDLNLILM</sequence>
<dbReference type="GO" id="GO:0042853">
    <property type="term" value="P:L-alanine catabolic process"/>
    <property type="evidence" value="ECO:0007669"/>
    <property type="project" value="InterPro"/>
</dbReference>
<dbReference type="RefSeq" id="WP_091101624.1">
    <property type="nucleotide sequence ID" value="NZ_FNXE01000045.1"/>
</dbReference>
<evidence type="ECO:0000313" key="7">
    <source>
        <dbReference type="Proteomes" id="UP000199634"/>
    </source>
</evidence>
<dbReference type="PANTHER" id="PTHR42795">
    <property type="entry name" value="ALANINE DEHYDROGENASE"/>
    <property type="match status" value="1"/>
</dbReference>
<dbReference type="SUPFAM" id="SSF51735">
    <property type="entry name" value="NAD(P)-binding Rossmann-fold domains"/>
    <property type="match status" value="1"/>
</dbReference>
<dbReference type="InterPro" id="IPR007698">
    <property type="entry name" value="AlaDH/PNT_NAD(H)-bd"/>
</dbReference>
<evidence type="ECO:0000259" key="4">
    <source>
        <dbReference type="SMART" id="SM01002"/>
    </source>
</evidence>
<evidence type="ECO:0000256" key="3">
    <source>
        <dbReference type="ARBA" id="ARBA00023002"/>
    </source>
</evidence>
<name>A0A1H6MFB8_9FLAO</name>
<dbReference type="STRING" id="1159016.SAMN02927937_02496"/>
<feature type="domain" description="Alanine dehydrogenase/pyridine nucleotide transhydrogenase NAD(H)-binding" evidence="4">
    <location>
        <begin position="176"/>
        <end position="323"/>
    </location>
</feature>
<dbReference type="InterPro" id="IPR008141">
    <property type="entry name" value="Ala_DH"/>
</dbReference>
<protein>
    <recommendedName>
        <fullName evidence="2">alanine dehydrogenase</fullName>
        <ecNumber evidence="2">1.4.1.1</ecNumber>
    </recommendedName>
</protein>
<proteinExistence type="inferred from homology"/>
<evidence type="ECO:0000256" key="2">
    <source>
        <dbReference type="ARBA" id="ARBA00012897"/>
    </source>
</evidence>
<dbReference type="SUPFAM" id="SSF52283">
    <property type="entry name" value="Formate/glycerate dehydrogenase catalytic domain-like"/>
    <property type="match status" value="1"/>
</dbReference>
<dbReference type="EMBL" id="FNXE01000045">
    <property type="protein sequence ID" value="SEH97701.1"/>
    <property type="molecule type" value="Genomic_DNA"/>
</dbReference>
<dbReference type="Pfam" id="PF01262">
    <property type="entry name" value="AlaDh_PNT_C"/>
    <property type="match status" value="1"/>
</dbReference>
<accession>A0A1H6MFB8</accession>
<comment type="similarity">
    <text evidence="1">Belongs to the AlaDH/PNT family.</text>
</comment>
<reference evidence="6 7" key="1">
    <citation type="submission" date="2016-10" db="EMBL/GenBank/DDBJ databases">
        <authorList>
            <person name="de Groot N.N."/>
        </authorList>
    </citation>
    <scope>NUCLEOTIDE SEQUENCE [LARGE SCALE GENOMIC DNA]</scope>
    <source>
        <strain evidence="6 7">CGMCC 1.10825</strain>
    </source>
</reference>
<evidence type="ECO:0000313" key="6">
    <source>
        <dbReference type="EMBL" id="SEH97701.1"/>
    </source>
</evidence>
<dbReference type="GO" id="GO:0005886">
    <property type="term" value="C:plasma membrane"/>
    <property type="evidence" value="ECO:0007669"/>
    <property type="project" value="TreeGrafter"/>
</dbReference>
<dbReference type="Gene3D" id="3.40.50.720">
    <property type="entry name" value="NAD(P)-binding Rossmann-like Domain"/>
    <property type="match status" value="2"/>
</dbReference>
<evidence type="ECO:0000259" key="5">
    <source>
        <dbReference type="SMART" id="SM01003"/>
    </source>
</evidence>
<dbReference type="OrthoDB" id="9804592at2"/>
<keyword evidence="7" id="KW-1185">Reference proteome</keyword>
<dbReference type="Pfam" id="PF05222">
    <property type="entry name" value="AlaDh_PNT_N"/>
    <property type="match status" value="1"/>
</dbReference>
<dbReference type="EC" id="1.4.1.1" evidence="2"/>